<comment type="similarity">
    <text evidence="2 10">Belongs to the FliR/MopE/SpaR family.</text>
</comment>
<dbReference type="PANTHER" id="PTHR30065:SF8">
    <property type="entry name" value="FLAGELLAR BIOSYNTHETIC PROTEIN FLIR"/>
    <property type="match status" value="1"/>
</dbReference>
<dbReference type="EMBL" id="RJVO01000003">
    <property type="protein sequence ID" value="ROH90790.1"/>
    <property type="molecule type" value="Genomic_DNA"/>
</dbReference>
<evidence type="ECO:0000256" key="10">
    <source>
        <dbReference type="RuleBase" id="RU362071"/>
    </source>
</evidence>
<evidence type="ECO:0000256" key="6">
    <source>
        <dbReference type="ARBA" id="ARBA00022989"/>
    </source>
</evidence>
<dbReference type="InterPro" id="IPR006303">
    <property type="entry name" value="FliR"/>
</dbReference>
<gene>
    <name evidence="11" type="primary">fliR</name>
    <name evidence="11" type="ORF">ED208_07305</name>
</gene>
<evidence type="ECO:0000313" key="12">
    <source>
        <dbReference type="Proteomes" id="UP000282106"/>
    </source>
</evidence>
<evidence type="ECO:0000313" key="11">
    <source>
        <dbReference type="EMBL" id="ROH90790.1"/>
    </source>
</evidence>
<comment type="caution">
    <text evidence="11">The sequence shown here is derived from an EMBL/GenBank/DDBJ whole genome shotgun (WGS) entry which is preliminary data.</text>
</comment>
<organism evidence="11 12">
    <name type="scientific">Stagnimonas aquatica</name>
    <dbReference type="NCBI Taxonomy" id="2689987"/>
    <lineage>
        <taxon>Bacteria</taxon>
        <taxon>Pseudomonadati</taxon>
        <taxon>Pseudomonadota</taxon>
        <taxon>Gammaproteobacteria</taxon>
        <taxon>Nevskiales</taxon>
        <taxon>Nevskiaceae</taxon>
        <taxon>Stagnimonas</taxon>
    </lineage>
</organism>
<dbReference type="NCBIfam" id="TIGR01400">
    <property type="entry name" value="fliR"/>
    <property type="match status" value="1"/>
</dbReference>
<keyword evidence="11" id="KW-0966">Cell projection</keyword>
<evidence type="ECO:0000256" key="2">
    <source>
        <dbReference type="ARBA" id="ARBA00009772"/>
    </source>
</evidence>
<dbReference type="FunCoup" id="A0A3N0VDK9">
    <property type="interactions" value="63"/>
</dbReference>
<feature type="transmembrane region" description="Helical" evidence="10">
    <location>
        <begin position="95"/>
        <end position="114"/>
    </location>
</feature>
<evidence type="ECO:0000256" key="9">
    <source>
        <dbReference type="NCBIfam" id="TIGR01400"/>
    </source>
</evidence>
<feature type="transmembrane region" description="Helical" evidence="10">
    <location>
        <begin position="70"/>
        <end position="88"/>
    </location>
</feature>
<dbReference type="AlphaFoldDB" id="A0A3N0VDK9"/>
<dbReference type="PANTHER" id="PTHR30065">
    <property type="entry name" value="FLAGELLAR BIOSYNTHETIC PROTEIN FLIR"/>
    <property type="match status" value="1"/>
</dbReference>
<feature type="transmembrane region" description="Helical" evidence="10">
    <location>
        <begin position="179"/>
        <end position="201"/>
    </location>
</feature>
<reference evidence="11 12" key="1">
    <citation type="submission" date="2018-10" db="EMBL/GenBank/DDBJ databases">
        <authorList>
            <person name="Chen W.-M."/>
        </authorList>
    </citation>
    <scope>NUCLEOTIDE SEQUENCE [LARGE SCALE GENOMIC DNA]</scope>
    <source>
        <strain evidence="11 12">THS-13</strain>
    </source>
</reference>
<keyword evidence="5 10" id="KW-0812">Transmembrane</keyword>
<dbReference type="Pfam" id="PF01311">
    <property type="entry name" value="Bac_export_1"/>
    <property type="match status" value="1"/>
</dbReference>
<dbReference type="PRINTS" id="PR00953">
    <property type="entry name" value="TYPE3IMRPROT"/>
</dbReference>
<evidence type="ECO:0000256" key="7">
    <source>
        <dbReference type="ARBA" id="ARBA00023136"/>
    </source>
</evidence>
<dbReference type="GO" id="GO:0005886">
    <property type="term" value="C:plasma membrane"/>
    <property type="evidence" value="ECO:0007669"/>
    <property type="project" value="UniProtKB-SubCell"/>
</dbReference>
<evidence type="ECO:0000256" key="3">
    <source>
        <dbReference type="ARBA" id="ARBA00021717"/>
    </source>
</evidence>
<sequence length="257" mass="26856">MHLSDQQLLTWLGAWFWPFLRIGTALMAAPLFGSRTLPARLRLMLALVLTIALAPALPAMPPLQFFEGDGLLIILQQILIGLALGLLLHLLFEAVLMAGELISVAMGLSFAQMADPLRGSASPVLGAFLNALAVLSFLALGGHHALLDWLVASFTALPVGPEGLGAEAMRGLAEQGGRLFAGGLLMALPALCALLLVNLGFGVLSRAAPSLNIMGVGFPISLTAGLVMLTLSLDSMQQGFARLLSETAQQVSMLLAG</sequence>
<feature type="transmembrane region" description="Helical" evidence="10">
    <location>
        <begin position="213"/>
        <end position="233"/>
    </location>
</feature>
<dbReference type="InParanoid" id="A0A3N0VDK9"/>
<dbReference type="RefSeq" id="WP_123211244.1">
    <property type="nucleotide sequence ID" value="NZ_RJVO01000003.1"/>
</dbReference>
<evidence type="ECO:0000256" key="4">
    <source>
        <dbReference type="ARBA" id="ARBA00022475"/>
    </source>
</evidence>
<name>A0A3N0VDK9_9GAMM</name>
<dbReference type="GO" id="GO:0009425">
    <property type="term" value="C:bacterial-type flagellum basal body"/>
    <property type="evidence" value="ECO:0007669"/>
    <property type="project" value="UniProtKB-SubCell"/>
</dbReference>
<keyword evidence="6 10" id="KW-1133">Transmembrane helix</keyword>
<comment type="function">
    <text evidence="1 10">Role in flagellar biosynthesis.</text>
</comment>
<dbReference type="InterPro" id="IPR002010">
    <property type="entry name" value="T3SS_IM_R"/>
</dbReference>
<evidence type="ECO:0000256" key="5">
    <source>
        <dbReference type="ARBA" id="ARBA00022692"/>
    </source>
</evidence>
<comment type="subcellular location">
    <subcellularLocation>
        <location evidence="10">Cell membrane</location>
        <topology evidence="10">Multi-pass membrane protein</topology>
    </subcellularLocation>
    <subcellularLocation>
        <location evidence="10">Bacterial flagellum basal body</location>
    </subcellularLocation>
</comment>
<keyword evidence="11" id="KW-0969">Cilium</keyword>
<keyword evidence="4 10" id="KW-1003">Cell membrane</keyword>
<keyword evidence="12" id="KW-1185">Reference proteome</keyword>
<dbReference type="Proteomes" id="UP000282106">
    <property type="component" value="Unassembled WGS sequence"/>
</dbReference>
<dbReference type="GO" id="GO:0006605">
    <property type="term" value="P:protein targeting"/>
    <property type="evidence" value="ECO:0007669"/>
    <property type="project" value="UniProtKB-UniRule"/>
</dbReference>
<keyword evidence="11" id="KW-0282">Flagellum</keyword>
<keyword evidence="7 10" id="KW-0472">Membrane</keyword>
<evidence type="ECO:0000256" key="8">
    <source>
        <dbReference type="ARBA" id="ARBA00023143"/>
    </source>
</evidence>
<feature type="transmembrane region" description="Helical" evidence="10">
    <location>
        <begin position="12"/>
        <end position="32"/>
    </location>
</feature>
<protein>
    <recommendedName>
        <fullName evidence="3 9">Flagellar biosynthetic protein FliR</fullName>
    </recommendedName>
</protein>
<evidence type="ECO:0000256" key="1">
    <source>
        <dbReference type="ARBA" id="ARBA00002578"/>
    </source>
</evidence>
<accession>A0A3N0VDK9</accession>
<feature type="transmembrane region" description="Helical" evidence="10">
    <location>
        <begin position="39"/>
        <end position="58"/>
    </location>
</feature>
<feature type="transmembrane region" description="Helical" evidence="10">
    <location>
        <begin position="120"/>
        <end position="140"/>
    </location>
</feature>
<proteinExistence type="inferred from homology"/>
<keyword evidence="8 10" id="KW-0975">Bacterial flagellum</keyword>
<dbReference type="GO" id="GO:0044780">
    <property type="term" value="P:bacterial-type flagellum assembly"/>
    <property type="evidence" value="ECO:0007669"/>
    <property type="project" value="UniProtKB-UniRule"/>
</dbReference>